<feature type="region of interest" description="Disordered" evidence="1">
    <location>
        <begin position="44"/>
        <end position="66"/>
    </location>
</feature>
<evidence type="ECO:0000313" key="3">
    <source>
        <dbReference type="Proteomes" id="UP000054010"/>
    </source>
</evidence>
<dbReference type="HOGENOM" id="CLU_773576_0_0_0"/>
<evidence type="ECO:0000256" key="1">
    <source>
        <dbReference type="SAM" id="MobiDB-lite"/>
    </source>
</evidence>
<organism evidence="2 3">
    <name type="scientific">Oscillochloris trichoides DG-6</name>
    <dbReference type="NCBI Taxonomy" id="765420"/>
    <lineage>
        <taxon>Bacteria</taxon>
        <taxon>Bacillati</taxon>
        <taxon>Chloroflexota</taxon>
        <taxon>Chloroflexia</taxon>
        <taxon>Chloroflexales</taxon>
        <taxon>Chloroflexineae</taxon>
        <taxon>Oscillochloridaceae</taxon>
        <taxon>Oscillochloris</taxon>
    </lineage>
</organism>
<dbReference type="OrthoDB" id="143698at2"/>
<protein>
    <recommendedName>
        <fullName evidence="4">Zinc-ribbon domain-containing protein</fullName>
    </recommendedName>
</protein>
<reference evidence="2 3" key="1">
    <citation type="journal article" date="2011" name="J. Bacteriol.">
        <title>Draft genome sequence of the anoxygenic filamentous phototrophic bacterium Oscillochloris trichoides subsp. DG-6.</title>
        <authorList>
            <person name="Kuznetsov B.B."/>
            <person name="Ivanovsky R.N."/>
            <person name="Keppen O.I."/>
            <person name="Sukhacheva M.V."/>
            <person name="Bumazhkin B.K."/>
            <person name="Patutina E.O."/>
            <person name="Beletsky A.V."/>
            <person name="Mardanov A.V."/>
            <person name="Baslerov R.V."/>
            <person name="Panteleeva A.N."/>
            <person name="Kolganova T.V."/>
            <person name="Ravin N.V."/>
            <person name="Skryabin K.G."/>
        </authorList>
    </citation>
    <scope>NUCLEOTIDE SEQUENCE [LARGE SCALE GENOMIC DNA]</scope>
    <source>
        <strain evidence="2 3">DG-6</strain>
    </source>
</reference>
<evidence type="ECO:0008006" key="4">
    <source>
        <dbReference type="Google" id="ProtNLM"/>
    </source>
</evidence>
<dbReference type="eggNOG" id="ENOG5032IYP">
    <property type="taxonomic scope" value="Bacteria"/>
</dbReference>
<accession>E1ID46</accession>
<evidence type="ECO:0000313" key="2">
    <source>
        <dbReference type="EMBL" id="EFO80878.1"/>
    </source>
</evidence>
<name>E1ID46_9CHLR</name>
<dbReference type="EMBL" id="ADVR01000036">
    <property type="protein sequence ID" value="EFO80878.1"/>
    <property type="molecule type" value="Genomic_DNA"/>
</dbReference>
<comment type="caution">
    <text evidence="2">The sequence shown here is derived from an EMBL/GenBank/DDBJ whole genome shotgun (WGS) entry which is preliminary data.</text>
</comment>
<dbReference type="AlphaFoldDB" id="E1ID46"/>
<sequence length="390" mass="42337">MTPDDPIRWPKFCRHCGHALPPGQPRFCIECGGDVAPRDVPLAAPVALPPPSPPPPPARASGSRTAPTVRLGNAGVEQSVIGGTVRLPTSGAVPPGLWVLDEPPGAETVLAIYAPLRAVVGGWSGLVGKGWTLDGSEDRPDGRAIFRFSADIEWFPARGCGAGLRLRVRIGAESRGKEGRERRGFSYKAHHDAPMTLLSAQWYTPDGLPMPMQPIPQIQIMAPPRVPRVSDYAEQVVTMLAAEAQIWASKSQVAGLYRLASASIQSGMSNPMQTQTPGGRGIVLIPVGRLESQLRGIIPQSIIGFGPGDRFRVRMERPYSCDLAAWNRQLKKIRAEARDLGMPMEAEPAAEWWLDRNGYDGLILTKAQSRYAAERAVIAFRRSQIVRIMA</sequence>
<feature type="compositionally biased region" description="Pro residues" evidence="1">
    <location>
        <begin position="47"/>
        <end position="58"/>
    </location>
</feature>
<dbReference type="STRING" id="765420.OSCT_1247"/>
<gene>
    <name evidence="2" type="ORF">OSCT_1247</name>
</gene>
<keyword evidence="3" id="KW-1185">Reference proteome</keyword>
<proteinExistence type="predicted"/>
<dbReference type="Proteomes" id="UP000054010">
    <property type="component" value="Unassembled WGS sequence"/>
</dbReference>